<reference evidence="2" key="1">
    <citation type="submission" date="2020-05" db="EMBL/GenBank/DDBJ databases">
        <title>Mycena genomes resolve the evolution of fungal bioluminescence.</title>
        <authorList>
            <person name="Tsai I.J."/>
        </authorList>
    </citation>
    <scope>NUCLEOTIDE SEQUENCE</scope>
    <source>
        <strain evidence="2">110903Hualien_Pintung</strain>
    </source>
</reference>
<gene>
    <name evidence="2" type="ORF">HMN09_00862300</name>
</gene>
<name>A0A8H6W4G4_MYCCL</name>
<evidence type="ECO:0000256" key="1">
    <source>
        <dbReference type="SAM" id="MobiDB-lite"/>
    </source>
</evidence>
<evidence type="ECO:0000313" key="3">
    <source>
        <dbReference type="Proteomes" id="UP000613580"/>
    </source>
</evidence>
<dbReference type="AlphaFoldDB" id="A0A8H6W4G4"/>
<dbReference type="Proteomes" id="UP000613580">
    <property type="component" value="Unassembled WGS sequence"/>
</dbReference>
<proteinExistence type="predicted"/>
<feature type="compositionally biased region" description="Acidic residues" evidence="1">
    <location>
        <begin position="42"/>
        <end position="54"/>
    </location>
</feature>
<dbReference type="EMBL" id="JACAZE010000011">
    <property type="protein sequence ID" value="KAF7304592.1"/>
    <property type="molecule type" value="Genomic_DNA"/>
</dbReference>
<sequence>MSVQGRRRGRPDRPPSRRLLVAQQLSREALGEGLDDSHADADADVAEEKEEMDETTTTSVVLRLRRISAAAARPHGRPYSLHFLRLAVPVLPVQRFRAYT</sequence>
<organism evidence="2 3">
    <name type="scientific">Mycena chlorophos</name>
    <name type="common">Agaric fungus</name>
    <name type="synonym">Agaricus chlorophos</name>
    <dbReference type="NCBI Taxonomy" id="658473"/>
    <lineage>
        <taxon>Eukaryota</taxon>
        <taxon>Fungi</taxon>
        <taxon>Dikarya</taxon>
        <taxon>Basidiomycota</taxon>
        <taxon>Agaricomycotina</taxon>
        <taxon>Agaricomycetes</taxon>
        <taxon>Agaricomycetidae</taxon>
        <taxon>Agaricales</taxon>
        <taxon>Marasmiineae</taxon>
        <taxon>Mycenaceae</taxon>
        <taxon>Mycena</taxon>
    </lineage>
</organism>
<feature type="region of interest" description="Disordered" evidence="1">
    <location>
        <begin position="29"/>
        <end position="57"/>
    </location>
</feature>
<comment type="caution">
    <text evidence="2">The sequence shown here is derived from an EMBL/GenBank/DDBJ whole genome shotgun (WGS) entry which is preliminary data.</text>
</comment>
<keyword evidence="3" id="KW-1185">Reference proteome</keyword>
<protein>
    <submittedName>
        <fullName evidence="2">Uncharacterized protein</fullName>
    </submittedName>
</protein>
<accession>A0A8H6W4G4</accession>
<evidence type="ECO:0000313" key="2">
    <source>
        <dbReference type="EMBL" id="KAF7304592.1"/>
    </source>
</evidence>